<proteinExistence type="predicted"/>
<dbReference type="EMBL" id="JACXVP010000006">
    <property type="protein sequence ID" value="KAG5599412.1"/>
    <property type="molecule type" value="Genomic_DNA"/>
</dbReference>
<sequence>MPSCCTGLARLFMLQQLLLCHLMDVRSSDGILNLRCSSDDYGKPNMSRISQHMEGNLRIQFDLIVGVSDWVTERSSGVLLPMDKCILSL</sequence>
<evidence type="ECO:0000313" key="3">
    <source>
        <dbReference type="Proteomes" id="UP000824120"/>
    </source>
</evidence>
<keyword evidence="1" id="KW-0732">Signal</keyword>
<dbReference type="AlphaFoldDB" id="A0A9J5YJQ6"/>
<feature type="chain" id="PRO_5039910878" description="Secreted protein" evidence="1">
    <location>
        <begin position="28"/>
        <end position="89"/>
    </location>
</feature>
<accession>A0A9J5YJQ6</accession>
<organism evidence="2 3">
    <name type="scientific">Solanum commersonii</name>
    <name type="common">Commerson's wild potato</name>
    <name type="synonym">Commerson's nightshade</name>
    <dbReference type="NCBI Taxonomy" id="4109"/>
    <lineage>
        <taxon>Eukaryota</taxon>
        <taxon>Viridiplantae</taxon>
        <taxon>Streptophyta</taxon>
        <taxon>Embryophyta</taxon>
        <taxon>Tracheophyta</taxon>
        <taxon>Spermatophyta</taxon>
        <taxon>Magnoliopsida</taxon>
        <taxon>eudicotyledons</taxon>
        <taxon>Gunneridae</taxon>
        <taxon>Pentapetalae</taxon>
        <taxon>asterids</taxon>
        <taxon>lamiids</taxon>
        <taxon>Solanales</taxon>
        <taxon>Solanaceae</taxon>
        <taxon>Solanoideae</taxon>
        <taxon>Solaneae</taxon>
        <taxon>Solanum</taxon>
    </lineage>
</organism>
<evidence type="ECO:0008006" key="4">
    <source>
        <dbReference type="Google" id="ProtNLM"/>
    </source>
</evidence>
<gene>
    <name evidence="2" type="ORF">H5410_030782</name>
</gene>
<evidence type="ECO:0000313" key="2">
    <source>
        <dbReference type="EMBL" id="KAG5599412.1"/>
    </source>
</evidence>
<dbReference type="Proteomes" id="UP000824120">
    <property type="component" value="Chromosome 6"/>
</dbReference>
<comment type="caution">
    <text evidence="2">The sequence shown here is derived from an EMBL/GenBank/DDBJ whole genome shotgun (WGS) entry which is preliminary data.</text>
</comment>
<protein>
    <recommendedName>
        <fullName evidence="4">Secreted protein</fullName>
    </recommendedName>
</protein>
<name>A0A9J5YJQ6_SOLCO</name>
<keyword evidence="3" id="KW-1185">Reference proteome</keyword>
<reference evidence="2 3" key="1">
    <citation type="submission" date="2020-09" db="EMBL/GenBank/DDBJ databases">
        <title>De no assembly of potato wild relative species, Solanum commersonii.</title>
        <authorList>
            <person name="Cho K."/>
        </authorList>
    </citation>
    <scope>NUCLEOTIDE SEQUENCE [LARGE SCALE GENOMIC DNA]</scope>
    <source>
        <strain evidence="2">LZ3.2</strain>
        <tissue evidence="2">Leaf</tissue>
    </source>
</reference>
<evidence type="ECO:0000256" key="1">
    <source>
        <dbReference type="SAM" id="SignalP"/>
    </source>
</evidence>
<feature type="signal peptide" evidence="1">
    <location>
        <begin position="1"/>
        <end position="27"/>
    </location>
</feature>